<keyword evidence="2" id="KW-1185">Reference proteome</keyword>
<gene>
    <name evidence="1" type="ORF">O3M35_010116</name>
</gene>
<dbReference type="AlphaFoldDB" id="A0AAW1CZ20"/>
<proteinExistence type="predicted"/>
<evidence type="ECO:0000313" key="2">
    <source>
        <dbReference type="Proteomes" id="UP001461498"/>
    </source>
</evidence>
<dbReference type="EMBL" id="JAPXFL010000007">
    <property type="protein sequence ID" value="KAK9503587.1"/>
    <property type="molecule type" value="Genomic_DNA"/>
</dbReference>
<name>A0AAW1CZ20_9HEMI</name>
<reference evidence="1 2" key="1">
    <citation type="submission" date="2022-12" db="EMBL/GenBank/DDBJ databases">
        <title>Chromosome-level genome assembly of true bugs.</title>
        <authorList>
            <person name="Ma L."/>
            <person name="Li H."/>
        </authorList>
    </citation>
    <scope>NUCLEOTIDE SEQUENCE [LARGE SCALE GENOMIC DNA]</scope>
    <source>
        <strain evidence="1">Lab_2022b</strain>
    </source>
</reference>
<sequence length="62" mass="7299">MQLFAFVQLRDAQIISKFQVNRTKNSVANRTAQNCEFCVHHILRTAKTCLKIFCIPFQYYVT</sequence>
<organism evidence="1 2">
    <name type="scientific">Rhynocoris fuscipes</name>
    <dbReference type="NCBI Taxonomy" id="488301"/>
    <lineage>
        <taxon>Eukaryota</taxon>
        <taxon>Metazoa</taxon>
        <taxon>Ecdysozoa</taxon>
        <taxon>Arthropoda</taxon>
        <taxon>Hexapoda</taxon>
        <taxon>Insecta</taxon>
        <taxon>Pterygota</taxon>
        <taxon>Neoptera</taxon>
        <taxon>Paraneoptera</taxon>
        <taxon>Hemiptera</taxon>
        <taxon>Heteroptera</taxon>
        <taxon>Panheteroptera</taxon>
        <taxon>Cimicomorpha</taxon>
        <taxon>Reduviidae</taxon>
        <taxon>Harpactorinae</taxon>
        <taxon>Harpactorini</taxon>
        <taxon>Rhynocoris</taxon>
    </lineage>
</organism>
<protein>
    <submittedName>
        <fullName evidence="1">Uncharacterized protein</fullName>
    </submittedName>
</protein>
<accession>A0AAW1CZ20</accession>
<evidence type="ECO:0000313" key="1">
    <source>
        <dbReference type="EMBL" id="KAK9503587.1"/>
    </source>
</evidence>
<dbReference type="Proteomes" id="UP001461498">
    <property type="component" value="Unassembled WGS sequence"/>
</dbReference>
<comment type="caution">
    <text evidence="1">The sequence shown here is derived from an EMBL/GenBank/DDBJ whole genome shotgun (WGS) entry which is preliminary data.</text>
</comment>